<keyword evidence="4" id="KW-0833">Ubl conjugation pathway</keyword>
<evidence type="ECO:0000256" key="2">
    <source>
        <dbReference type="ARBA" id="ARBA00012025"/>
    </source>
</evidence>
<dbReference type="PANTHER" id="PTHR21367:SF1">
    <property type="entry name" value="ARGINYL-TRNA--PROTEIN TRANSFERASE 1"/>
    <property type="match status" value="1"/>
</dbReference>
<dbReference type="InterPro" id="IPR030700">
    <property type="entry name" value="N-end_Aminoacyl_Trfase"/>
</dbReference>
<dbReference type="Proteomes" id="UP000678499">
    <property type="component" value="Unassembled WGS sequence"/>
</dbReference>
<dbReference type="InterPro" id="IPR016181">
    <property type="entry name" value="Acyl_CoA_acyltransferase"/>
</dbReference>
<dbReference type="EC" id="2.3.2.8" evidence="2"/>
<evidence type="ECO:0000256" key="4">
    <source>
        <dbReference type="ARBA" id="ARBA00022786"/>
    </source>
</evidence>
<feature type="domain" description="N-end rule aminoacyl transferase C-terminal" evidence="7">
    <location>
        <begin position="142"/>
        <end position="242"/>
    </location>
</feature>
<evidence type="ECO:0000259" key="6">
    <source>
        <dbReference type="Pfam" id="PF04376"/>
    </source>
</evidence>
<dbReference type="Pfam" id="PF04377">
    <property type="entry name" value="ATE_C"/>
    <property type="match status" value="1"/>
</dbReference>
<dbReference type="AlphaFoldDB" id="A0A7R9BLZ5"/>
<evidence type="ECO:0000259" key="7">
    <source>
        <dbReference type="Pfam" id="PF04377"/>
    </source>
</evidence>
<accession>A0A7R9BLZ5</accession>
<evidence type="ECO:0000256" key="5">
    <source>
        <dbReference type="ARBA" id="ARBA00023315"/>
    </source>
</evidence>
<evidence type="ECO:0000313" key="8">
    <source>
        <dbReference type="EMBL" id="CAD7277519.1"/>
    </source>
</evidence>
<dbReference type="PIRSF" id="PIRSF037207">
    <property type="entry name" value="ATE1_euk"/>
    <property type="match status" value="1"/>
</dbReference>
<gene>
    <name evidence="8" type="ORF">NMOB1V02_LOCUS5250</name>
</gene>
<name>A0A7R9BLZ5_9CRUS</name>
<dbReference type="SUPFAM" id="SSF55729">
    <property type="entry name" value="Acyl-CoA N-acyltransferases (Nat)"/>
    <property type="match status" value="1"/>
</dbReference>
<protein>
    <recommendedName>
        <fullName evidence="2">arginyltransferase</fullName>
        <ecNumber evidence="2">2.3.2.8</ecNumber>
    </recommendedName>
</protein>
<keyword evidence="3" id="KW-0808">Transferase</keyword>
<dbReference type="EMBL" id="OA882965">
    <property type="protein sequence ID" value="CAD7277519.1"/>
    <property type="molecule type" value="Genomic_DNA"/>
</dbReference>
<keyword evidence="9" id="KW-1185">Reference proteome</keyword>
<evidence type="ECO:0000256" key="3">
    <source>
        <dbReference type="ARBA" id="ARBA00022679"/>
    </source>
</evidence>
<keyword evidence="5" id="KW-0012">Acyltransferase</keyword>
<dbReference type="EMBL" id="CAJPEX010000928">
    <property type="protein sequence ID" value="CAG0917671.1"/>
    <property type="molecule type" value="Genomic_DNA"/>
</dbReference>
<sequence>MSTRSVVINVSEDIPEECGYCRSSGVVADVLTCDDYQALIDRGWRRSGKYCYKPRMDKTCCPLYTIRCEAENFVPSKSQKKLLKKVGKFVTDGARDEVSDETKTEEKLVRKELPVHPRKGDGADPLKPPCRKAKLMRLEKKMEKSGNILCGSFHQQYWLDDRLICVGVIDVLPNCVSSVYTYYDPDFRSLTLGTYSALREIAFTRELMRINPKLCYYYMGYYVHTCQKMRYKSQFSPSFLLCPETYRWCPISDCLPKLDFSKYSRLSDAAENPEDTIDIKEKVMVLFCGRCMTYGSYCSNYLRLYNTEPDDFREVAEYARLVGPICSRILLYRRAQPPSLDDSS</sequence>
<reference evidence="8" key="1">
    <citation type="submission" date="2020-11" db="EMBL/GenBank/DDBJ databases">
        <authorList>
            <person name="Tran Van P."/>
        </authorList>
    </citation>
    <scope>NUCLEOTIDE SEQUENCE</scope>
</reference>
<proteinExistence type="inferred from homology"/>
<dbReference type="PANTHER" id="PTHR21367">
    <property type="entry name" value="ARGININE-TRNA-PROTEIN TRANSFERASE 1"/>
    <property type="match status" value="1"/>
</dbReference>
<dbReference type="InterPro" id="IPR007472">
    <property type="entry name" value="N-end_Aminoacyl_Trfase_C"/>
</dbReference>
<dbReference type="InterPro" id="IPR017137">
    <property type="entry name" value="Arg-tRNA-P_Trfase_1_euk"/>
</dbReference>
<feature type="domain" description="N-end aminoacyl transferase N-terminal" evidence="6">
    <location>
        <begin position="17"/>
        <end position="81"/>
    </location>
</feature>
<organism evidence="8">
    <name type="scientific">Notodromas monacha</name>
    <dbReference type="NCBI Taxonomy" id="399045"/>
    <lineage>
        <taxon>Eukaryota</taxon>
        <taxon>Metazoa</taxon>
        <taxon>Ecdysozoa</taxon>
        <taxon>Arthropoda</taxon>
        <taxon>Crustacea</taxon>
        <taxon>Oligostraca</taxon>
        <taxon>Ostracoda</taxon>
        <taxon>Podocopa</taxon>
        <taxon>Podocopida</taxon>
        <taxon>Cypridocopina</taxon>
        <taxon>Cypridoidea</taxon>
        <taxon>Cyprididae</taxon>
        <taxon>Notodromas</taxon>
    </lineage>
</organism>
<dbReference type="GO" id="GO:0005737">
    <property type="term" value="C:cytoplasm"/>
    <property type="evidence" value="ECO:0007669"/>
    <property type="project" value="TreeGrafter"/>
</dbReference>
<dbReference type="OrthoDB" id="74183at2759"/>
<comment type="similarity">
    <text evidence="1">Belongs to the R-transferase family.</text>
</comment>
<dbReference type="InterPro" id="IPR007471">
    <property type="entry name" value="N-end_Aminoacyl_Trfase_N"/>
</dbReference>
<evidence type="ECO:0000313" key="9">
    <source>
        <dbReference type="Proteomes" id="UP000678499"/>
    </source>
</evidence>
<dbReference type="GO" id="GO:0004057">
    <property type="term" value="F:arginyl-tRNA--protein transferase activity"/>
    <property type="evidence" value="ECO:0007669"/>
    <property type="project" value="UniProtKB-EC"/>
</dbReference>
<dbReference type="Pfam" id="PF04376">
    <property type="entry name" value="ATE_N"/>
    <property type="match status" value="1"/>
</dbReference>
<evidence type="ECO:0000256" key="1">
    <source>
        <dbReference type="ARBA" id="ARBA00009991"/>
    </source>
</evidence>